<keyword evidence="5" id="KW-0135">Cellulose biosynthesis</keyword>
<feature type="region of interest" description="Disordered" evidence="7">
    <location>
        <begin position="359"/>
        <end position="388"/>
    </location>
</feature>
<keyword evidence="3" id="KW-0677">Repeat</keyword>
<evidence type="ECO:0000313" key="9">
    <source>
        <dbReference type="EMBL" id="MEM5424913.1"/>
    </source>
</evidence>
<dbReference type="EMBL" id="JAYMRV010000009">
    <property type="protein sequence ID" value="MEM5424913.1"/>
    <property type="molecule type" value="Genomic_DNA"/>
</dbReference>
<dbReference type="InterPro" id="IPR008410">
    <property type="entry name" value="BCSC_C"/>
</dbReference>
<dbReference type="InterPro" id="IPR019734">
    <property type="entry name" value="TPR_rpt"/>
</dbReference>
<evidence type="ECO:0000256" key="2">
    <source>
        <dbReference type="ARBA" id="ARBA00022729"/>
    </source>
</evidence>
<feature type="compositionally biased region" description="Low complexity" evidence="7">
    <location>
        <begin position="359"/>
        <end position="378"/>
    </location>
</feature>
<dbReference type="PANTHER" id="PTHR45586">
    <property type="entry name" value="TPR REPEAT-CONTAINING PROTEIN PA4667"/>
    <property type="match status" value="1"/>
</dbReference>
<keyword evidence="2" id="KW-0732">Signal</keyword>
<evidence type="ECO:0000256" key="4">
    <source>
        <dbReference type="ARBA" id="ARBA00022803"/>
    </source>
</evidence>
<name>A0ABU9RZC0_9BURK</name>
<dbReference type="SUPFAM" id="SSF48452">
    <property type="entry name" value="TPR-like"/>
    <property type="match status" value="3"/>
</dbReference>
<protein>
    <submittedName>
        <fullName evidence="9">Cellulose synthase subunit BcsC-related outer membrane protein</fullName>
    </submittedName>
</protein>
<dbReference type="PROSITE" id="PS50005">
    <property type="entry name" value="TPR"/>
    <property type="match status" value="1"/>
</dbReference>
<evidence type="ECO:0000259" key="8">
    <source>
        <dbReference type="Pfam" id="PF05420"/>
    </source>
</evidence>
<dbReference type="Pfam" id="PF05420">
    <property type="entry name" value="BCSC_C"/>
    <property type="match status" value="1"/>
</dbReference>
<feature type="region of interest" description="Disordered" evidence="7">
    <location>
        <begin position="963"/>
        <end position="984"/>
    </location>
</feature>
<feature type="repeat" description="TPR" evidence="6">
    <location>
        <begin position="417"/>
        <end position="450"/>
    </location>
</feature>
<keyword evidence="10" id="KW-1185">Reference proteome</keyword>
<accession>A0ABU9RZC0</accession>
<evidence type="ECO:0000256" key="6">
    <source>
        <dbReference type="PROSITE-ProRule" id="PRU00339"/>
    </source>
</evidence>
<dbReference type="SMART" id="SM00028">
    <property type="entry name" value="TPR"/>
    <property type="match status" value="6"/>
</dbReference>
<dbReference type="Pfam" id="PF14559">
    <property type="entry name" value="TPR_19"/>
    <property type="match status" value="1"/>
</dbReference>
<dbReference type="PRINTS" id="PR01441">
    <property type="entry name" value="CELLSNTHASEC"/>
</dbReference>
<reference evidence="9 10" key="1">
    <citation type="submission" date="2024-01" db="EMBL/GenBank/DDBJ databases">
        <title>The diversity of rhizobia nodulating Mimosa spp. in eleven states of Brazil covering several biomes is determined by host plant, location, and edaphic factors.</title>
        <authorList>
            <person name="Rouws L."/>
            <person name="Barauna A."/>
            <person name="Beukes C."/>
            <person name="De Faria S.M."/>
            <person name="Gross E."/>
            <person name="Dos Reis Junior F.B."/>
            <person name="Simon M."/>
            <person name="Maluk M."/>
            <person name="Odee D.W."/>
            <person name="Kenicer G."/>
            <person name="Young J.P.W."/>
            <person name="Reis V.M."/>
            <person name="Zilli J."/>
            <person name="James E.K."/>
        </authorList>
    </citation>
    <scope>NUCLEOTIDE SEQUENCE [LARGE SCALE GENOMIC DNA]</scope>
    <source>
        <strain evidence="9 10">JPY167</strain>
    </source>
</reference>
<evidence type="ECO:0000313" key="10">
    <source>
        <dbReference type="Proteomes" id="UP001489897"/>
    </source>
</evidence>
<dbReference type="PANTHER" id="PTHR45586:SF13">
    <property type="entry name" value="TPR-REPEAT-CONTAINING PROTEIN"/>
    <property type="match status" value="1"/>
</dbReference>
<dbReference type="PROSITE" id="PS50293">
    <property type="entry name" value="TPR_REGION"/>
    <property type="match status" value="1"/>
</dbReference>
<proteinExistence type="predicted"/>
<dbReference type="InterPro" id="IPR011990">
    <property type="entry name" value="TPR-like_helical_dom_sf"/>
</dbReference>
<evidence type="ECO:0000256" key="1">
    <source>
        <dbReference type="ARBA" id="ARBA00005186"/>
    </source>
</evidence>
<gene>
    <name evidence="9" type="ORF">VSR73_28080</name>
</gene>
<evidence type="ECO:0000256" key="7">
    <source>
        <dbReference type="SAM" id="MobiDB-lite"/>
    </source>
</evidence>
<evidence type="ECO:0000256" key="3">
    <source>
        <dbReference type="ARBA" id="ARBA00022737"/>
    </source>
</evidence>
<dbReference type="Pfam" id="PF13432">
    <property type="entry name" value="TPR_16"/>
    <property type="match status" value="2"/>
</dbReference>
<dbReference type="InterPro" id="IPR051012">
    <property type="entry name" value="CellSynth/LPSAsmb/PSIAsmb"/>
</dbReference>
<dbReference type="Proteomes" id="UP001489897">
    <property type="component" value="Unassembled WGS sequence"/>
</dbReference>
<dbReference type="RefSeq" id="WP_342949087.1">
    <property type="nucleotide sequence ID" value="NZ_JAYMRV010000009.1"/>
</dbReference>
<dbReference type="InterPro" id="IPR003921">
    <property type="entry name" value="Cell_synth_C"/>
</dbReference>
<evidence type="ECO:0000256" key="5">
    <source>
        <dbReference type="ARBA" id="ARBA00022916"/>
    </source>
</evidence>
<sequence>MPHAALNALVSARRAAHLRSARREARRAAAHALRGEAVSRMPQRLLPNIAPRLVPKLVPKRVPGFAPRLAPIVALLFAASPYLASAQAGPQPAANAATPSAQAAQLLSAARMWEGKNRPDIARGLVQKALLFDPQQPEALALLGEIELRSNRPAEAAKILAQLKKIAPNANATKELDDAYRVATSGKMEMAQIRLLSAAGKSEEASARLLKLFPNGAPAGDLAGDYYRILAGTTAGRAQAISELRTRVKQNPNDPRLALILGDLLTDRADTRMEGLNLIYRVYQRQDSNRAFALELWRRALASAGHDDPAYYVWYLRYLQEVPDDSDAKQTVADLGKKLGAKGQAQAQALAQNPSAVISAPPATAAGNARASTQARARPPGPGAADRARGLAQLDRGDLKDGETSLQSAQRANPNDGETIGALGLVRLREGRHDEARELFARALKLDPDNAGKWRSLEKTATIWGTIAKAREANSQGKPEEAETLAREALKLDPGNTTASDILGNALIAQKKWPEAEAVLRPLVNAPKPDMDALRGLVTVLRETGRESEIEPLIAATTPRVSGSSAEQKQLHAELLSIQADQLLADNRKSPAIAKLEEAVRLTPDDAWTRFRLARQYRDLGLPALGRQVMEDGLKVSQAPDMRYATALYLNSVDDVEAAAAQLDAVPEAQRSEGMRELMGNLAAQKKIAQARQLIAQGKEDEARALLDSAAADANAANDPQMLATVGREWIAIGEPDRGLKLVQDWLAAHPDDPAANGARVRYGELLAAANRDDAWANWIDATRDQPGITDEQKASLDDQELRLVARETGRQIEAGDLTGARHTLDAVPDRLKTTKRWRLEDVDLREAKGDYKGAMASAQKVLVTQPDDADARLAVARMLERMGRDREAADMVRAVLADTAENDIDTRLAVARRFTALGLNDEASAVVDPLREQYPDNPGITIQAGRVAQARGNYNEAASLYRTSRTQEVAEGTRPDADGTTSAGRALQGLEDRKQGQVATGWYQSNLSGDPGISELHATEVPLYVRIPDGYTGHYFFHADTVYLNAGTLPGNDLDIAYKYGKIAALGNAGLGSVNETATGVALAAGYEFSGANNSWRADIGSTPVGFPITSVLGGIQYRHDFPSGSSLSLDVSRRPVTASLVSYAGGIDPVTGEKWGGVVRNGFTVRGAQDFGPGTIFTSIGFGLLTGTNVETNQEFKVRSGYDWSVFKRPDQIVSSGLTLNYWKYSKNEHNYTFGNGGYYSPQSYFSVSIPLDWTGRYKKLSWEIDGSVGMSFTNENESPFYPTRPGLQAQALAFMSANDLGSPFFGGGSGGGFSYAVEAAAEYRVTEHFVVGGRFRLDRSRDYAPNVGVLYLRYFFSPQKGPVPFPPRPVVPYSAY</sequence>
<comment type="pathway">
    <text evidence="1">Glycan metabolism; bacterial cellulose biosynthesis.</text>
</comment>
<dbReference type="Gene3D" id="1.25.40.10">
    <property type="entry name" value="Tetratricopeptide repeat domain"/>
    <property type="match status" value="4"/>
</dbReference>
<keyword evidence="4 6" id="KW-0802">TPR repeat</keyword>
<organism evidence="9 10">
    <name type="scientific">Paraburkholderia ferrariae</name>
    <dbReference type="NCBI Taxonomy" id="386056"/>
    <lineage>
        <taxon>Bacteria</taxon>
        <taxon>Pseudomonadati</taxon>
        <taxon>Pseudomonadota</taxon>
        <taxon>Betaproteobacteria</taxon>
        <taxon>Burkholderiales</taxon>
        <taxon>Burkholderiaceae</taxon>
        <taxon>Paraburkholderia</taxon>
    </lineage>
</organism>
<feature type="domain" description="Cellulose synthase operon C C-terminal" evidence="8">
    <location>
        <begin position="1015"/>
        <end position="1359"/>
    </location>
</feature>
<comment type="caution">
    <text evidence="9">The sequence shown here is derived from an EMBL/GenBank/DDBJ whole genome shotgun (WGS) entry which is preliminary data.</text>
</comment>